<feature type="region of interest" description="Disordered" evidence="1">
    <location>
        <begin position="66"/>
        <end position="89"/>
    </location>
</feature>
<reference evidence="3 4" key="1">
    <citation type="submission" date="2019-07" db="EMBL/GenBank/DDBJ databases">
        <title>Cryptosporangium phraense sp. nov., isolated from plant litter.</title>
        <authorList>
            <person name="Suriyachadkun C."/>
        </authorList>
    </citation>
    <scope>NUCLEOTIDE SEQUENCE [LARGE SCALE GENOMIC DNA]</scope>
    <source>
        <strain evidence="3 4">A-T 5661</strain>
    </source>
</reference>
<evidence type="ECO:0000256" key="2">
    <source>
        <dbReference type="SAM" id="Phobius"/>
    </source>
</evidence>
<sequence>MTTTPPAREAPLPGADERRAALLRELQRAPAVRRTGRLLPPFLAAGAVAATVAAVVLGAVVLEPRTDGRPTTTAAPARAPSPTRPALRDDSLNGLLARVDKAVKSYRAPNWSQPDSDYVYTKARVRTAGGALATREQWFPADGHGTTSIRIDGGPMSEEPSGVTGNLILSTLKTAAEQPTYSKIDPYAGRSGPLDLLEAIRHATKNDKGDPEGNVFARVRRLLQVAGVAEPPTAAWLYHAAALVPGAGFDPDVVDVTGKHVAAITYGRQMIAFDPASGALRYEGVLPAGGKPDAISLGGIVDKVGATTIRKATPPPSPSEVPEVSQGKPSWDPAADIRDVDVRNLKFEVPIDVSRAPVVDAGLDSGSGGPVADFRDGRVTLTERGKKLELTIGKPVYLTPNQAQLDGVWPTTGPKYEDAAKKPGADCAVVTIAITSSLPDVQYAVILFSGAPGPLFPGPQSIVLIVRNGPGPVVTTDGDTLSIAEHPGATPQKYTRSGLGFAPAK</sequence>
<feature type="region of interest" description="Disordered" evidence="1">
    <location>
        <begin position="310"/>
        <end position="334"/>
    </location>
</feature>
<proteinExistence type="predicted"/>
<keyword evidence="2" id="KW-0812">Transmembrane</keyword>
<keyword evidence="2" id="KW-1133">Transmembrane helix</keyword>
<organism evidence="3 4">
    <name type="scientific">Cryptosporangium phraense</name>
    <dbReference type="NCBI Taxonomy" id="2593070"/>
    <lineage>
        <taxon>Bacteria</taxon>
        <taxon>Bacillati</taxon>
        <taxon>Actinomycetota</taxon>
        <taxon>Actinomycetes</taxon>
        <taxon>Cryptosporangiales</taxon>
        <taxon>Cryptosporangiaceae</taxon>
        <taxon>Cryptosporangium</taxon>
    </lineage>
</organism>
<gene>
    <name evidence="3" type="ORF">FL583_23740</name>
</gene>
<dbReference type="InParanoid" id="A0A545AMZ2"/>
<dbReference type="OrthoDB" id="3387554at2"/>
<feature type="transmembrane region" description="Helical" evidence="2">
    <location>
        <begin position="42"/>
        <end position="62"/>
    </location>
</feature>
<dbReference type="EMBL" id="VIRS01000017">
    <property type="protein sequence ID" value="TQS42698.1"/>
    <property type="molecule type" value="Genomic_DNA"/>
</dbReference>
<comment type="caution">
    <text evidence="3">The sequence shown here is derived from an EMBL/GenBank/DDBJ whole genome shotgun (WGS) entry which is preliminary data.</text>
</comment>
<dbReference type="Proteomes" id="UP000317982">
    <property type="component" value="Unassembled WGS sequence"/>
</dbReference>
<protein>
    <submittedName>
        <fullName evidence="3">Uncharacterized protein</fullName>
    </submittedName>
</protein>
<evidence type="ECO:0000313" key="4">
    <source>
        <dbReference type="Proteomes" id="UP000317982"/>
    </source>
</evidence>
<evidence type="ECO:0000256" key="1">
    <source>
        <dbReference type="SAM" id="MobiDB-lite"/>
    </source>
</evidence>
<name>A0A545AMZ2_9ACTN</name>
<dbReference type="AlphaFoldDB" id="A0A545AMZ2"/>
<accession>A0A545AMZ2</accession>
<dbReference type="RefSeq" id="WP_142707005.1">
    <property type="nucleotide sequence ID" value="NZ_VIRS01000017.1"/>
</dbReference>
<evidence type="ECO:0000313" key="3">
    <source>
        <dbReference type="EMBL" id="TQS42698.1"/>
    </source>
</evidence>
<keyword evidence="4" id="KW-1185">Reference proteome</keyword>
<keyword evidence="2" id="KW-0472">Membrane</keyword>
<feature type="compositionally biased region" description="Low complexity" evidence="1">
    <location>
        <begin position="69"/>
        <end position="85"/>
    </location>
</feature>